<dbReference type="AlphaFoldDB" id="A0A923NDN6"/>
<protein>
    <submittedName>
        <fullName evidence="2">Stage II sporulation protein P</fullName>
    </submittedName>
</protein>
<dbReference type="InterPro" id="IPR010897">
    <property type="entry name" value="Spore_II_P"/>
</dbReference>
<evidence type="ECO:0000256" key="1">
    <source>
        <dbReference type="SAM" id="MobiDB-lite"/>
    </source>
</evidence>
<sequence length="300" mass="33446">MKNRNRVFAAGALLVFLLSTLFFWKINPASALTEAWIDEAELGQMCIRQVIPSAGKLETAENTETNDGQDNKLAADKADSDAAKEDKSDQEEEKTEDVKVSGDPQVIIYHTHSTESYMPYKESNYHREAEEGTVRDVGNVLETELKKRGINVIHDKTIHDRPSYTASYGRSRETIKALMQKYPTAKYVIDLHRDAAAASSTEGKKMKIGNTDVAKFSLVVGRGNQNYTELYAFAKKVSQTAESLHKGFGGPIIEKEYRFNEFVSNQAILLEVGNNKNTIEEARACAKNFAEVLAKIILGK</sequence>
<gene>
    <name evidence="2" type="ORF">H8876_08860</name>
</gene>
<dbReference type="RefSeq" id="WP_249287443.1">
    <property type="nucleotide sequence ID" value="NZ_JACRWC010000108.1"/>
</dbReference>
<dbReference type="Proteomes" id="UP000644115">
    <property type="component" value="Unassembled WGS sequence"/>
</dbReference>
<reference evidence="2" key="1">
    <citation type="submission" date="2020-08" db="EMBL/GenBank/DDBJ databases">
        <authorList>
            <person name="Liu C."/>
            <person name="Sun Q."/>
        </authorList>
    </citation>
    <scope>NUCLEOTIDE SEQUENCE</scope>
    <source>
        <strain evidence="2">BX16</strain>
    </source>
</reference>
<dbReference type="SUPFAM" id="SSF53187">
    <property type="entry name" value="Zn-dependent exopeptidases"/>
    <property type="match status" value="1"/>
</dbReference>
<keyword evidence="3" id="KW-1185">Reference proteome</keyword>
<name>A0A923NDN6_9FIRM</name>
<organism evidence="2 3">
    <name type="scientific">Lentihominibacter faecis</name>
    <dbReference type="NCBI Taxonomy" id="2764712"/>
    <lineage>
        <taxon>Bacteria</taxon>
        <taxon>Bacillati</taxon>
        <taxon>Bacillota</taxon>
        <taxon>Clostridia</taxon>
        <taxon>Peptostreptococcales</taxon>
        <taxon>Anaerovoracaceae</taxon>
        <taxon>Lentihominibacter</taxon>
    </lineage>
</organism>
<dbReference type="EMBL" id="JACRWC010000108">
    <property type="protein sequence ID" value="MBC6000108.1"/>
    <property type="molecule type" value="Genomic_DNA"/>
</dbReference>
<proteinExistence type="predicted"/>
<feature type="compositionally biased region" description="Basic and acidic residues" evidence="1">
    <location>
        <begin position="69"/>
        <end position="87"/>
    </location>
</feature>
<evidence type="ECO:0000313" key="3">
    <source>
        <dbReference type="Proteomes" id="UP000644115"/>
    </source>
</evidence>
<comment type="caution">
    <text evidence="2">The sequence shown here is derived from an EMBL/GenBank/DDBJ whole genome shotgun (WGS) entry which is preliminary data.</text>
</comment>
<evidence type="ECO:0000313" key="2">
    <source>
        <dbReference type="EMBL" id="MBC6000108.1"/>
    </source>
</evidence>
<accession>A0A923NDN6</accession>
<feature type="region of interest" description="Disordered" evidence="1">
    <location>
        <begin position="58"/>
        <end position="102"/>
    </location>
</feature>
<dbReference type="Pfam" id="PF07454">
    <property type="entry name" value="SpoIIP"/>
    <property type="match status" value="1"/>
</dbReference>
<dbReference type="NCBIfam" id="TIGR02867">
    <property type="entry name" value="spore_II_P"/>
    <property type="match status" value="1"/>
</dbReference>